<evidence type="ECO:0000256" key="1">
    <source>
        <dbReference type="SAM" id="SignalP"/>
    </source>
</evidence>
<keyword evidence="1" id="KW-0732">Signal</keyword>
<proteinExistence type="predicted"/>
<dbReference type="EMBL" id="BLLF01003605">
    <property type="protein sequence ID" value="GFH27757.1"/>
    <property type="molecule type" value="Genomic_DNA"/>
</dbReference>
<evidence type="ECO:0000313" key="2">
    <source>
        <dbReference type="EMBL" id="GFH27757.1"/>
    </source>
</evidence>
<protein>
    <recommendedName>
        <fullName evidence="4">Secreted protein</fullName>
    </recommendedName>
</protein>
<evidence type="ECO:0008006" key="4">
    <source>
        <dbReference type="Google" id="ProtNLM"/>
    </source>
</evidence>
<dbReference type="AlphaFoldDB" id="A0A6A0A5L2"/>
<accession>A0A6A0A5L2</accession>
<comment type="caution">
    <text evidence="2">The sequence shown here is derived from an EMBL/GenBank/DDBJ whole genome shotgun (WGS) entry which is preliminary data.</text>
</comment>
<evidence type="ECO:0000313" key="3">
    <source>
        <dbReference type="Proteomes" id="UP000485058"/>
    </source>
</evidence>
<feature type="signal peptide" evidence="1">
    <location>
        <begin position="1"/>
        <end position="19"/>
    </location>
</feature>
<organism evidence="2 3">
    <name type="scientific">Haematococcus lacustris</name>
    <name type="common">Green alga</name>
    <name type="synonym">Haematococcus pluvialis</name>
    <dbReference type="NCBI Taxonomy" id="44745"/>
    <lineage>
        <taxon>Eukaryota</taxon>
        <taxon>Viridiplantae</taxon>
        <taxon>Chlorophyta</taxon>
        <taxon>core chlorophytes</taxon>
        <taxon>Chlorophyceae</taxon>
        <taxon>CS clade</taxon>
        <taxon>Chlamydomonadales</taxon>
        <taxon>Haematococcaceae</taxon>
        <taxon>Haematococcus</taxon>
    </lineage>
</organism>
<gene>
    <name evidence="2" type="ORF">HaLaN_26133</name>
</gene>
<dbReference type="Proteomes" id="UP000485058">
    <property type="component" value="Unassembled WGS sequence"/>
</dbReference>
<feature type="chain" id="PRO_5025633646" description="Secreted protein" evidence="1">
    <location>
        <begin position="20"/>
        <end position="263"/>
    </location>
</feature>
<name>A0A6A0A5L2_HAELA</name>
<reference evidence="2 3" key="1">
    <citation type="submission" date="2020-02" db="EMBL/GenBank/DDBJ databases">
        <title>Draft genome sequence of Haematococcus lacustris strain NIES-144.</title>
        <authorList>
            <person name="Morimoto D."/>
            <person name="Nakagawa S."/>
            <person name="Yoshida T."/>
            <person name="Sawayama S."/>
        </authorList>
    </citation>
    <scope>NUCLEOTIDE SEQUENCE [LARGE SCALE GENOMIC DNA]</scope>
    <source>
        <strain evidence="2 3">NIES-144</strain>
    </source>
</reference>
<keyword evidence="3" id="KW-1185">Reference proteome</keyword>
<sequence length="263" mass="29028">MSGLVVFLVAVVLRPSARSVVCSVSLGRSRLSFAPFSQLPVSANRMHPPRVPLLMALAMRRPAPLCLSCTSGRVALQPERRCVALSASPQSGQRSALRFGRVMRFFARGWRWTCLSSLFRPLLLPRLWRYLGSSGSKWCLGLQDLACACRACVLARCGGNPAVGRGFCRQFRCLARCPSLYVRSDELNRVWAVDDEGGDVRQDIVVSMVDKGHRVSESSADLVERAEAVGGDASGPRFECRVYRCEFCLVDGFVLRVVQRNGE</sequence>